<accession>A0AAV7IYX4</accession>
<organism evidence="1 2">
    <name type="scientific">Cotesia glomerata</name>
    <name type="common">Lepidopteran parasitic wasp</name>
    <name type="synonym">Apanteles glomeratus</name>
    <dbReference type="NCBI Taxonomy" id="32391"/>
    <lineage>
        <taxon>Eukaryota</taxon>
        <taxon>Metazoa</taxon>
        <taxon>Ecdysozoa</taxon>
        <taxon>Arthropoda</taxon>
        <taxon>Hexapoda</taxon>
        <taxon>Insecta</taxon>
        <taxon>Pterygota</taxon>
        <taxon>Neoptera</taxon>
        <taxon>Endopterygota</taxon>
        <taxon>Hymenoptera</taxon>
        <taxon>Apocrita</taxon>
        <taxon>Ichneumonoidea</taxon>
        <taxon>Braconidae</taxon>
        <taxon>Microgastrinae</taxon>
        <taxon>Cotesia</taxon>
    </lineage>
</organism>
<sequence>MNIKNQLDSHNISDINNNNVNSSFNNYKSKDRRPIDQSKNGIFYGDNLIIKMEVNHRQLEIIGDGCQVTIVNNHAKIKIIGDGGVLRIIGDNFGDLVYYGDGGKILLGENNNLKKVQYVGDGGQVNNKKIINGLELSVVSGGFQKITGIGTKTTRKLKSPVVKMTTPD</sequence>
<evidence type="ECO:0000313" key="1">
    <source>
        <dbReference type="EMBL" id="KAH0561328.1"/>
    </source>
</evidence>
<dbReference type="AlphaFoldDB" id="A0AAV7IYX4"/>
<protein>
    <submittedName>
        <fullName evidence="1">Uncharacterized protein</fullName>
    </submittedName>
</protein>
<gene>
    <name evidence="1" type="ORF">KQX54_016221</name>
</gene>
<name>A0AAV7IYX4_COTGL</name>
<dbReference type="Proteomes" id="UP000826195">
    <property type="component" value="Unassembled WGS sequence"/>
</dbReference>
<reference evidence="1 2" key="1">
    <citation type="journal article" date="2021" name="J. Hered.">
        <title>A chromosome-level genome assembly of the parasitoid wasp, Cotesia glomerata (Hymenoptera: Braconidae).</title>
        <authorList>
            <person name="Pinto B.J."/>
            <person name="Weis J.J."/>
            <person name="Gamble T."/>
            <person name="Ode P.J."/>
            <person name="Paul R."/>
            <person name="Zaspel J.M."/>
        </authorList>
    </citation>
    <scope>NUCLEOTIDE SEQUENCE [LARGE SCALE GENOMIC DNA]</scope>
    <source>
        <strain evidence="1">CgM1</strain>
    </source>
</reference>
<proteinExistence type="predicted"/>
<dbReference type="EMBL" id="JAHXZJ010000374">
    <property type="protein sequence ID" value="KAH0561328.1"/>
    <property type="molecule type" value="Genomic_DNA"/>
</dbReference>
<keyword evidence="2" id="KW-1185">Reference proteome</keyword>
<comment type="caution">
    <text evidence="1">The sequence shown here is derived from an EMBL/GenBank/DDBJ whole genome shotgun (WGS) entry which is preliminary data.</text>
</comment>
<evidence type="ECO:0000313" key="2">
    <source>
        <dbReference type="Proteomes" id="UP000826195"/>
    </source>
</evidence>